<evidence type="ECO:0000313" key="3">
    <source>
        <dbReference type="Proteomes" id="UP000614221"/>
    </source>
</evidence>
<proteinExistence type="predicted"/>
<feature type="transmembrane region" description="Helical" evidence="1">
    <location>
        <begin position="46"/>
        <end position="62"/>
    </location>
</feature>
<name>A0A830F1E1_9EURY</name>
<reference evidence="2" key="1">
    <citation type="journal article" date="2014" name="Int. J. Syst. Evol. Microbiol.">
        <title>Complete genome sequence of Corynebacterium casei LMG S-19264T (=DSM 44701T), isolated from a smear-ripened cheese.</title>
        <authorList>
            <consortium name="US DOE Joint Genome Institute (JGI-PGF)"/>
            <person name="Walter F."/>
            <person name="Albersmeier A."/>
            <person name="Kalinowski J."/>
            <person name="Ruckert C."/>
        </authorList>
    </citation>
    <scope>NUCLEOTIDE SEQUENCE</scope>
    <source>
        <strain evidence="2">JCM 19018</strain>
    </source>
</reference>
<protein>
    <submittedName>
        <fullName evidence="2">Uncharacterized protein</fullName>
    </submittedName>
</protein>
<dbReference type="RefSeq" id="WP_188979483.1">
    <property type="nucleotide sequence ID" value="NZ_BMPD01000006.1"/>
</dbReference>
<accession>A0A830F1E1</accession>
<keyword evidence="1" id="KW-0812">Transmembrane</keyword>
<evidence type="ECO:0000256" key="1">
    <source>
        <dbReference type="SAM" id="Phobius"/>
    </source>
</evidence>
<dbReference type="Proteomes" id="UP000614221">
    <property type="component" value="Unassembled WGS sequence"/>
</dbReference>
<dbReference type="AlphaFoldDB" id="A0A830F1E1"/>
<dbReference type="OrthoDB" id="177559at2157"/>
<organism evidence="2 3">
    <name type="scientific">Haloarcula sebkhae</name>
    <dbReference type="NCBI Taxonomy" id="932660"/>
    <lineage>
        <taxon>Archaea</taxon>
        <taxon>Methanobacteriati</taxon>
        <taxon>Methanobacteriota</taxon>
        <taxon>Stenosarchaea group</taxon>
        <taxon>Halobacteria</taxon>
        <taxon>Halobacteriales</taxon>
        <taxon>Haloarculaceae</taxon>
        <taxon>Haloarcula</taxon>
    </lineage>
</organism>
<feature type="transmembrane region" description="Helical" evidence="1">
    <location>
        <begin position="20"/>
        <end position="39"/>
    </location>
</feature>
<evidence type="ECO:0000313" key="2">
    <source>
        <dbReference type="EMBL" id="GGK76878.1"/>
    </source>
</evidence>
<reference evidence="2" key="2">
    <citation type="submission" date="2020-09" db="EMBL/GenBank/DDBJ databases">
        <authorList>
            <person name="Sun Q."/>
            <person name="Ohkuma M."/>
        </authorList>
    </citation>
    <scope>NUCLEOTIDE SEQUENCE</scope>
    <source>
        <strain evidence="2">JCM 19018</strain>
    </source>
</reference>
<sequence>MRLEQIPVIGPLLEAGADDSVFDALLILGPIVISIITFLGRTLPSVLLAVAYTGGFLSYIAYKGVAETTESST</sequence>
<keyword evidence="1" id="KW-0472">Membrane</keyword>
<comment type="caution">
    <text evidence="2">The sequence shown here is derived from an EMBL/GenBank/DDBJ whole genome shotgun (WGS) entry which is preliminary data.</text>
</comment>
<gene>
    <name evidence="2" type="ORF">GCM10009067_31690</name>
</gene>
<keyword evidence="1" id="KW-1133">Transmembrane helix</keyword>
<dbReference type="EMBL" id="BMPD01000006">
    <property type="protein sequence ID" value="GGK76878.1"/>
    <property type="molecule type" value="Genomic_DNA"/>
</dbReference>